<organism evidence="1 2">
    <name type="scientific">Ambispora leptoticha</name>
    <dbReference type="NCBI Taxonomy" id="144679"/>
    <lineage>
        <taxon>Eukaryota</taxon>
        <taxon>Fungi</taxon>
        <taxon>Fungi incertae sedis</taxon>
        <taxon>Mucoromycota</taxon>
        <taxon>Glomeromycotina</taxon>
        <taxon>Glomeromycetes</taxon>
        <taxon>Archaeosporales</taxon>
        <taxon>Ambisporaceae</taxon>
        <taxon>Ambispora</taxon>
    </lineage>
</organism>
<gene>
    <name evidence="1" type="ORF">ALEPTO_LOCUS1449</name>
</gene>
<evidence type="ECO:0000313" key="2">
    <source>
        <dbReference type="Proteomes" id="UP000789508"/>
    </source>
</evidence>
<dbReference type="Proteomes" id="UP000789508">
    <property type="component" value="Unassembled WGS sequence"/>
</dbReference>
<name>A0A9N8Z037_9GLOM</name>
<comment type="caution">
    <text evidence="1">The sequence shown here is derived from an EMBL/GenBank/DDBJ whole genome shotgun (WGS) entry which is preliminary data.</text>
</comment>
<keyword evidence="2" id="KW-1185">Reference proteome</keyword>
<dbReference type="AlphaFoldDB" id="A0A9N8Z037"/>
<dbReference type="OrthoDB" id="2433784at2759"/>
<evidence type="ECO:0000313" key="1">
    <source>
        <dbReference type="EMBL" id="CAG8459267.1"/>
    </source>
</evidence>
<proteinExistence type="predicted"/>
<dbReference type="EMBL" id="CAJVPS010000159">
    <property type="protein sequence ID" value="CAG8459267.1"/>
    <property type="molecule type" value="Genomic_DNA"/>
</dbReference>
<sequence length="131" mass="15345">MDHEEETLRKQNRHLFEELSQDNSSEDSYYQITTIDIITITDMTTADTIITITDTTNFMTRDKLAKLEAHLANEYTPCPDVISRYWHNKVAEYSLSYMHNSKNQVLPSPFFQIIINSYYISNHPLPNTTIH</sequence>
<accession>A0A9N8Z037</accession>
<protein>
    <submittedName>
        <fullName evidence="1">42_t:CDS:1</fullName>
    </submittedName>
</protein>
<reference evidence="1" key="1">
    <citation type="submission" date="2021-06" db="EMBL/GenBank/DDBJ databases">
        <authorList>
            <person name="Kallberg Y."/>
            <person name="Tangrot J."/>
            <person name="Rosling A."/>
        </authorList>
    </citation>
    <scope>NUCLEOTIDE SEQUENCE</scope>
    <source>
        <strain evidence="1">FL130A</strain>
    </source>
</reference>